<evidence type="ECO:0000259" key="3">
    <source>
        <dbReference type="Pfam" id="PF02668"/>
    </source>
</evidence>
<dbReference type="Gene3D" id="3.60.130.10">
    <property type="entry name" value="Clavaminate synthase-like"/>
    <property type="match status" value="1"/>
</dbReference>
<dbReference type="EMBL" id="HBIM01018561">
    <property type="protein sequence ID" value="CAE0417279.1"/>
    <property type="molecule type" value="Transcribed_RNA"/>
</dbReference>
<keyword evidence="1" id="KW-0560">Oxidoreductase</keyword>
<dbReference type="InterPro" id="IPR050411">
    <property type="entry name" value="AlphaKG_dependent_hydroxylases"/>
</dbReference>
<reference evidence="4" key="1">
    <citation type="submission" date="2021-01" db="EMBL/GenBank/DDBJ databases">
        <authorList>
            <person name="Corre E."/>
            <person name="Pelletier E."/>
            <person name="Niang G."/>
            <person name="Scheremetjew M."/>
            <person name="Finn R."/>
            <person name="Kale V."/>
            <person name="Holt S."/>
            <person name="Cochrane G."/>
            <person name="Meng A."/>
            <person name="Brown T."/>
            <person name="Cohen L."/>
        </authorList>
    </citation>
    <scope>NUCLEOTIDE SEQUENCE</scope>
    <source>
        <strain evidence="4">CCMP127</strain>
    </source>
</reference>
<sequence length="385" mass="43620">MAASVARRVASRVSSFFPIEQAAVCSILLPGQDKVICRWWRGKDAPPVVDPARYLIDGQGKLTEADVNPNSTLASEMLAKYADTGLCHVSNTGLTDMRLQRDLARILIGNESEYEGGANARGRDVDLGNVYDIGAPLSAALHYHHEMTYKQHSVTKLGFLCRHAVNRGTEGWSYVSDSLQAHDTLMATELGHKLKERGLCFVRRMTDREGDYQAGGGPVVYNHWQQSWMTDDHVEAEKKAREQGLKVNWTNHPQLGRLMETRYYASAFEYVEELDRNLLVTSIADDGEWFDSWPGIEDVPQEDRPLEMLFGDDTPFSLEEKQLWTDTYDNFGIPLRWQDGDVAVLCNMRYAHGRPGVHLQPGEQRELGVMLGPFVERKMTREDKW</sequence>
<gene>
    <name evidence="4" type="ORF">ACOF00016_LOCUS14210</name>
</gene>
<evidence type="ECO:0000313" key="4">
    <source>
        <dbReference type="EMBL" id="CAE0417279.1"/>
    </source>
</evidence>
<dbReference type="InterPro" id="IPR042098">
    <property type="entry name" value="TauD-like_sf"/>
</dbReference>
<organism evidence="4">
    <name type="scientific">Amphora coffeiformis</name>
    <dbReference type="NCBI Taxonomy" id="265554"/>
    <lineage>
        <taxon>Eukaryota</taxon>
        <taxon>Sar</taxon>
        <taxon>Stramenopiles</taxon>
        <taxon>Ochrophyta</taxon>
        <taxon>Bacillariophyta</taxon>
        <taxon>Bacillariophyceae</taxon>
        <taxon>Bacillariophycidae</taxon>
        <taxon>Thalassiophysales</taxon>
        <taxon>Catenulaceae</taxon>
        <taxon>Amphora</taxon>
    </lineage>
</organism>
<feature type="domain" description="TauD/TfdA-like" evidence="3">
    <location>
        <begin position="72"/>
        <end position="367"/>
    </location>
</feature>
<keyword evidence="2" id="KW-0045">Antibiotic biosynthesis</keyword>
<dbReference type="InterPro" id="IPR003819">
    <property type="entry name" value="TauD/TfdA-like"/>
</dbReference>
<proteinExistence type="predicted"/>
<evidence type="ECO:0000256" key="2">
    <source>
        <dbReference type="ARBA" id="ARBA00023194"/>
    </source>
</evidence>
<dbReference type="GO" id="GO:0016491">
    <property type="term" value="F:oxidoreductase activity"/>
    <property type="evidence" value="ECO:0007669"/>
    <property type="project" value="UniProtKB-KW"/>
</dbReference>
<protein>
    <recommendedName>
        <fullName evidence="3">TauD/TfdA-like domain-containing protein</fullName>
    </recommendedName>
</protein>
<dbReference type="Pfam" id="PF02668">
    <property type="entry name" value="TauD"/>
    <property type="match status" value="1"/>
</dbReference>
<name>A0A7S3PB41_9STRA</name>
<dbReference type="AlphaFoldDB" id="A0A7S3PB41"/>
<dbReference type="PANTHER" id="PTHR10696:SF56">
    <property type="entry name" value="TAUD_TFDA-LIKE DOMAIN-CONTAINING PROTEIN"/>
    <property type="match status" value="1"/>
</dbReference>
<evidence type="ECO:0000256" key="1">
    <source>
        <dbReference type="ARBA" id="ARBA00023002"/>
    </source>
</evidence>
<dbReference type="SUPFAM" id="SSF51197">
    <property type="entry name" value="Clavaminate synthase-like"/>
    <property type="match status" value="1"/>
</dbReference>
<accession>A0A7S3PB41</accession>
<dbReference type="PANTHER" id="PTHR10696">
    <property type="entry name" value="GAMMA-BUTYROBETAINE HYDROXYLASE-RELATED"/>
    <property type="match status" value="1"/>
</dbReference>